<dbReference type="EMBL" id="FNNO01000008">
    <property type="protein sequence ID" value="SDX04918.1"/>
    <property type="molecule type" value="Genomic_DNA"/>
</dbReference>
<gene>
    <name evidence="1" type="ORF">SAMN05444410_108139</name>
</gene>
<dbReference type="RefSeq" id="WP_257574885.1">
    <property type="nucleotide sequence ID" value="NZ_FNNO01000008.1"/>
</dbReference>
<dbReference type="AlphaFoldDB" id="A0A8X8ID38"/>
<dbReference type="Proteomes" id="UP000198711">
    <property type="component" value="Unassembled WGS sequence"/>
</dbReference>
<evidence type="ECO:0000313" key="1">
    <source>
        <dbReference type="EMBL" id="SDX04918.1"/>
    </source>
</evidence>
<name>A0A8X8ID38_9BACT</name>
<accession>A0A8X8ID38</accession>
<proteinExistence type="predicted"/>
<protein>
    <submittedName>
        <fullName evidence="1">Uncharacterized protein</fullName>
    </submittedName>
</protein>
<keyword evidence="2" id="KW-1185">Reference proteome</keyword>
<reference evidence="1 2" key="1">
    <citation type="submission" date="2016-10" db="EMBL/GenBank/DDBJ databases">
        <authorList>
            <person name="Varghese N."/>
            <person name="Submissions S."/>
        </authorList>
    </citation>
    <scope>NUCLEOTIDE SEQUENCE [LARGE SCALE GENOMIC DNA]</scope>
    <source>
        <strain evidence="1 2">DSM 25353</strain>
    </source>
</reference>
<evidence type="ECO:0000313" key="2">
    <source>
        <dbReference type="Proteomes" id="UP000198711"/>
    </source>
</evidence>
<organism evidence="1 2">
    <name type="scientific">Hydrobacter penzbergensis</name>
    <dbReference type="NCBI Taxonomy" id="1235997"/>
    <lineage>
        <taxon>Bacteria</taxon>
        <taxon>Pseudomonadati</taxon>
        <taxon>Bacteroidota</taxon>
        <taxon>Chitinophagia</taxon>
        <taxon>Chitinophagales</taxon>
        <taxon>Chitinophagaceae</taxon>
        <taxon>Hydrobacter</taxon>
    </lineage>
</organism>
<comment type="caution">
    <text evidence="1">The sequence shown here is derived from an EMBL/GenBank/DDBJ whole genome shotgun (WGS) entry which is preliminary data.</text>
</comment>
<sequence length="154" mass="17806">MMSFWSILIWNAILHMNVPAGGIDLDYVRSNYNKAVANKNLCARMIEDLKPVKSEPLYLAYLGGLQAIWANHVVNPIAKLNTFREGRKNIEKAVLKEPNNVEVRFIRFSIKKNAPFFLGYYSNIKSDKDFLKMHRNEITSRTVLKNIDEALKDF</sequence>